<evidence type="ECO:0000256" key="2">
    <source>
        <dbReference type="ARBA" id="ARBA00022448"/>
    </source>
</evidence>
<keyword evidence="11" id="KW-1185">Reference proteome</keyword>
<feature type="transmembrane region" description="Helical" evidence="7">
    <location>
        <begin position="247"/>
        <end position="270"/>
    </location>
</feature>
<dbReference type="PANTHER" id="PTHR23517">
    <property type="entry name" value="RESISTANCE PROTEIN MDTM, PUTATIVE-RELATED-RELATED"/>
    <property type="match status" value="1"/>
</dbReference>
<feature type="chain" id="PRO_5045686217" evidence="8">
    <location>
        <begin position="20"/>
        <end position="395"/>
    </location>
</feature>
<keyword evidence="2" id="KW-0813">Transport</keyword>
<dbReference type="Proteomes" id="UP001284601">
    <property type="component" value="Unassembled WGS sequence"/>
</dbReference>
<proteinExistence type="predicted"/>
<dbReference type="PROSITE" id="PS50850">
    <property type="entry name" value="MFS"/>
    <property type="match status" value="1"/>
</dbReference>
<dbReference type="InterPro" id="IPR011701">
    <property type="entry name" value="MFS"/>
</dbReference>
<evidence type="ECO:0000259" key="9">
    <source>
        <dbReference type="PROSITE" id="PS50850"/>
    </source>
</evidence>
<evidence type="ECO:0000256" key="6">
    <source>
        <dbReference type="ARBA" id="ARBA00023136"/>
    </source>
</evidence>
<dbReference type="InterPro" id="IPR036259">
    <property type="entry name" value="MFS_trans_sf"/>
</dbReference>
<dbReference type="Pfam" id="PF07690">
    <property type="entry name" value="MFS_1"/>
    <property type="match status" value="1"/>
</dbReference>
<evidence type="ECO:0000256" key="8">
    <source>
        <dbReference type="SAM" id="SignalP"/>
    </source>
</evidence>
<evidence type="ECO:0000256" key="5">
    <source>
        <dbReference type="ARBA" id="ARBA00022989"/>
    </source>
</evidence>
<comment type="subcellular location">
    <subcellularLocation>
        <location evidence="1">Cell membrane</location>
        <topology evidence="1">Multi-pass membrane protein</topology>
    </subcellularLocation>
</comment>
<keyword evidence="4 7" id="KW-0812">Transmembrane</keyword>
<reference evidence="10 11" key="2">
    <citation type="submission" date="2023-10" db="EMBL/GenBank/DDBJ databases">
        <authorList>
            <person name="Han X.F."/>
        </authorList>
    </citation>
    <scope>NUCLEOTIDE SEQUENCE [LARGE SCALE GENOMIC DNA]</scope>
    <source>
        <strain evidence="10 11">KCTC 39840</strain>
    </source>
</reference>
<feature type="transmembrane region" description="Helical" evidence="7">
    <location>
        <begin position="101"/>
        <end position="123"/>
    </location>
</feature>
<feature type="domain" description="Major facilitator superfamily (MFS) profile" evidence="9">
    <location>
        <begin position="9"/>
        <end position="392"/>
    </location>
</feature>
<keyword evidence="6 7" id="KW-0472">Membrane</keyword>
<feature type="transmembrane region" description="Helical" evidence="7">
    <location>
        <begin position="169"/>
        <end position="190"/>
    </location>
</feature>
<keyword evidence="8" id="KW-0732">Signal</keyword>
<protein>
    <submittedName>
        <fullName evidence="10">MFS transporter</fullName>
    </submittedName>
</protein>
<feature type="transmembrane region" description="Helical" evidence="7">
    <location>
        <begin position="338"/>
        <end position="360"/>
    </location>
</feature>
<evidence type="ECO:0000256" key="3">
    <source>
        <dbReference type="ARBA" id="ARBA00022475"/>
    </source>
</evidence>
<dbReference type="RefSeq" id="WP_318596771.1">
    <property type="nucleotide sequence ID" value="NZ_JAWSTH010000018.1"/>
</dbReference>
<feature type="transmembrane region" description="Helical" evidence="7">
    <location>
        <begin position="366"/>
        <end position="383"/>
    </location>
</feature>
<evidence type="ECO:0000313" key="11">
    <source>
        <dbReference type="Proteomes" id="UP001284601"/>
    </source>
</evidence>
<feature type="transmembrane region" description="Helical" evidence="7">
    <location>
        <begin position="304"/>
        <end position="326"/>
    </location>
</feature>
<feature type="transmembrane region" description="Helical" evidence="7">
    <location>
        <begin position="76"/>
        <end position="95"/>
    </location>
</feature>
<reference evidence="11" key="1">
    <citation type="submission" date="2023-07" db="EMBL/GenBank/DDBJ databases">
        <title>Conexibacter stalactiti sp. nov., isolated from stalactites in a lava cave and emended description of the genus Conexibacter.</title>
        <authorList>
            <person name="Lee S.D."/>
        </authorList>
    </citation>
    <scope>NUCLEOTIDE SEQUENCE [LARGE SCALE GENOMIC DNA]</scope>
    <source>
        <strain evidence="11">KCTC 39840</strain>
    </source>
</reference>
<comment type="caution">
    <text evidence="10">The sequence shown here is derived from an EMBL/GenBank/DDBJ whole genome shotgun (WGS) entry which is preliminary data.</text>
</comment>
<keyword evidence="3" id="KW-1003">Cell membrane</keyword>
<dbReference type="InterPro" id="IPR050171">
    <property type="entry name" value="MFS_Transporters"/>
</dbReference>
<sequence>MRRRLDARAGFLVVAFAFAATTAYSTVPTPLYALYAERHDFGPLVVTLVFAVYAVGVIASLLLLGHLSDRRGRKPLLCAGLVLDAASALLFVLWPALAGLLLARVVCGIATGMVTATATAWLVELWGERRPPSRPAVTATAANLGGMGVGPLLAGVLAQRLPQPLRLPYLLVGGLLLLAALLVAAVPETVARPERPAPYRPQRIVVPRAQLGRFAGAATSALTCFATLSVFSSLGPGLLADAVGSRSFALAGLIVFVIFAVAATTQIALAELPAPRLAALGQALVAGGLVLLVLALALPSLPLYVGAGVVAGAGCGALFKGCVATVERIAPTGARAEALAGLFVAAYCGTALPTIGLGLATQALDAHVALLLFGAPLLALLALPGRRLRQPAGIG</sequence>
<name>A0ABU4HP65_9ACTN</name>
<keyword evidence="5 7" id="KW-1133">Transmembrane helix</keyword>
<dbReference type="SUPFAM" id="SSF103473">
    <property type="entry name" value="MFS general substrate transporter"/>
    <property type="match status" value="1"/>
</dbReference>
<organism evidence="10 11">
    <name type="scientific">Conexibacter stalactiti</name>
    <dbReference type="NCBI Taxonomy" id="1940611"/>
    <lineage>
        <taxon>Bacteria</taxon>
        <taxon>Bacillati</taxon>
        <taxon>Actinomycetota</taxon>
        <taxon>Thermoleophilia</taxon>
        <taxon>Solirubrobacterales</taxon>
        <taxon>Conexibacteraceae</taxon>
        <taxon>Conexibacter</taxon>
    </lineage>
</organism>
<dbReference type="PANTHER" id="PTHR23517:SF13">
    <property type="entry name" value="MAJOR FACILITATOR SUPERFAMILY MFS_1"/>
    <property type="match status" value="1"/>
</dbReference>
<dbReference type="EMBL" id="JAWSTH010000018">
    <property type="protein sequence ID" value="MDW5594502.1"/>
    <property type="molecule type" value="Genomic_DNA"/>
</dbReference>
<feature type="transmembrane region" description="Helical" evidence="7">
    <location>
        <begin position="277"/>
        <end position="298"/>
    </location>
</feature>
<dbReference type="InterPro" id="IPR020846">
    <property type="entry name" value="MFS_dom"/>
</dbReference>
<evidence type="ECO:0000256" key="4">
    <source>
        <dbReference type="ARBA" id="ARBA00022692"/>
    </source>
</evidence>
<accession>A0ABU4HP65</accession>
<feature type="transmembrane region" description="Helical" evidence="7">
    <location>
        <begin position="211"/>
        <end position="235"/>
    </location>
</feature>
<gene>
    <name evidence="10" type="ORF">R7226_09155</name>
</gene>
<feature type="signal peptide" evidence="8">
    <location>
        <begin position="1"/>
        <end position="19"/>
    </location>
</feature>
<dbReference type="Gene3D" id="1.20.1250.20">
    <property type="entry name" value="MFS general substrate transporter like domains"/>
    <property type="match status" value="1"/>
</dbReference>
<evidence type="ECO:0000256" key="7">
    <source>
        <dbReference type="SAM" id="Phobius"/>
    </source>
</evidence>
<evidence type="ECO:0000313" key="10">
    <source>
        <dbReference type="EMBL" id="MDW5594502.1"/>
    </source>
</evidence>
<evidence type="ECO:0000256" key="1">
    <source>
        <dbReference type="ARBA" id="ARBA00004651"/>
    </source>
</evidence>
<feature type="transmembrane region" description="Helical" evidence="7">
    <location>
        <begin position="135"/>
        <end position="157"/>
    </location>
</feature>
<feature type="transmembrane region" description="Helical" evidence="7">
    <location>
        <begin position="41"/>
        <end position="64"/>
    </location>
</feature>